<dbReference type="Gene3D" id="3.40.50.850">
    <property type="entry name" value="Isochorismatase-like"/>
    <property type="match status" value="1"/>
</dbReference>
<dbReference type="SUPFAM" id="SSF52499">
    <property type="entry name" value="Isochorismatase-like hydrolases"/>
    <property type="match status" value="1"/>
</dbReference>
<dbReference type="PANTHER" id="PTHR43540:SF7">
    <property type="entry name" value="ISOCHORISMATASE FAMILY PROTEIN YECD"/>
    <property type="match status" value="1"/>
</dbReference>
<organism evidence="3 4">
    <name type="scientific">Pandoraea pneumonica</name>
    <dbReference type="NCBI Taxonomy" id="2508299"/>
    <lineage>
        <taxon>Bacteria</taxon>
        <taxon>Pseudomonadati</taxon>
        <taxon>Pseudomonadota</taxon>
        <taxon>Betaproteobacteria</taxon>
        <taxon>Burkholderiales</taxon>
        <taxon>Burkholderiaceae</taxon>
        <taxon>Pandoraea</taxon>
    </lineage>
</organism>
<dbReference type="AlphaFoldDB" id="A0A5E4WQ42"/>
<dbReference type="EMBL" id="CABPSK010000003">
    <property type="protein sequence ID" value="VVE26862.1"/>
    <property type="molecule type" value="Genomic_DNA"/>
</dbReference>
<dbReference type="InterPro" id="IPR050272">
    <property type="entry name" value="Isochorismatase-like_hydrls"/>
</dbReference>
<dbReference type="Proteomes" id="UP000366945">
    <property type="component" value="Unassembled WGS sequence"/>
</dbReference>
<name>A0A5E4WQ42_9BURK</name>
<dbReference type="RefSeq" id="WP_150680697.1">
    <property type="nucleotide sequence ID" value="NZ_CABPSK010000003.1"/>
</dbReference>
<dbReference type="PANTHER" id="PTHR43540">
    <property type="entry name" value="PEROXYUREIDOACRYLATE/UREIDOACRYLATE AMIDOHYDROLASE-RELATED"/>
    <property type="match status" value="1"/>
</dbReference>
<evidence type="ECO:0000256" key="1">
    <source>
        <dbReference type="ARBA" id="ARBA00022801"/>
    </source>
</evidence>
<dbReference type="OrthoDB" id="9781985at2"/>
<evidence type="ECO:0000313" key="3">
    <source>
        <dbReference type="EMBL" id="VVE26862.1"/>
    </source>
</evidence>
<gene>
    <name evidence="3" type="ORF">PPN31114_03439</name>
</gene>
<evidence type="ECO:0000313" key="4">
    <source>
        <dbReference type="Proteomes" id="UP000366945"/>
    </source>
</evidence>
<evidence type="ECO:0000259" key="2">
    <source>
        <dbReference type="Pfam" id="PF00857"/>
    </source>
</evidence>
<dbReference type="InterPro" id="IPR000868">
    <property type="entry name" value="Isochorismatase-like_dom"/>
</dbReference>
<dbReference type="InterPro" id="IPR036380">
    <property type="entry name" value="Isochorismatase-like_sf"/>
</dbReference>
<keyword evidence="1 3" id="KW-0378">Hydrolase</keyword>
<keyword evidence="4" id="KW-1185">Reference proteome</keyword>
<feature type="domain" description="Isochorismatase-like" evidence="2">
    <location>
        <begin position="14"/>
        <end position="179"/>
    </location>
</feature>
<protein>
    <submittedName>
        <fullName evidence="3">Hydrolase</fullName>
    </submittedName>
</protein>
<reference evidence="3 4" key="1">
    <citation type="submission" date="2019-08" db="EMBL/GenBank/DDBJ databases">
        <authorList>
            <person name="Peeters C."/>
        </authorList>
    </citation>
    <scope>NUCLEOTIDE SEQUENCE [LARGE SCALE GENOMIC DNA]</scope>
    <source>
        <strain evidence="3 4">LMG 31114</strain>
    </source>
</reference>
<sequence>MPLSQLDSHPGLPALVVIDMQKGIVSLPTAHPVEDIKKHCAALTQMFRARGLPVVLVNVAGRPAGRTDAPVHGTPAPDWADLIPELDVQPSDHKVTKLQWGAFYGTSLDQFLRRRGVTQVVLAGISTSIGVESTARNAHEFGYNVALVVDAMTDLNAASHAHSVEKIFPRLGETTTTADVLAALKQRADD</sequence>
<dbReference type="GO" id="GO:0016787">
    <property type="term" value="F:hydrolase activity"/>
    <property type="evidence" value="ECO:0007669"/>
    <property type="project" value="UniProtKB-KW"/>
</dbReference>
<dbReference type="CDD" id="cd00431">
    <property type="entry name" value="cysteine_hydrolases"/>
    <property type="match status" value="1"/>
</dbReference>
<dbReference type="Pfam" id="PF00857">
    <property type="entry name" value="Isochorismatase"/>
    <property type="match status" value="1"/>
</dbReference>
<proteinExistence type="predicted"/>
<accession>A0A5E4WQ42</accession>
<dbReference type="GeneID" id="300405449"/>